<feature type="signal peptide" evidence="2">
    <location>
        <begin position="1"/>
        <end position="27"/>
    </location>
</feature>
<feature type="chain" id="PRO_5007167058" description="VWFA domain-containing protein" evidence="2">
    <location>
        <begin position="28"/>
        <end position="629"/>
    </location>
</feature>
<dbReference type="InterPro" id="IPR002035">
    <property type="entry name" value="VWF_A"/>
</dbReference>
<dbReference type="STRING" id="507626.LOKO_02601"/>
<reference evidence="4 5" key="1">
    <citation type="journal article" date="2016" name="Genome Announc.">
        <title>Draft Genome Sequence of 'Halomonas chromatireducens' Strain AGD 8-3, a Haloalkaliphilic Chromate- and Selenite-Reducing Gammaproteobacterium.</title>
        <authorList>
            <person name="Sharko F.S."/>
            <person name="Shapovalova A.A."/>
            <person name="Tsygankova S.V."/>
            <person name="Komova A.V."/>
            <person name="Boulygina E.S."/>
            <person name="Teslyuk A.B."/>
            <person name="Gotovtsev P.M."/>
            <person name="Namsaraev Z.B."/>
            <person name="Khijniak T.V."/>
            <person name="Nedoluzhko A.V."/>
            <person name="Vasilov R.G."/>
        </authorList>
    </citation>
    <scope>NUCLEOTIDE SEQUENCE [LARGE SCALE GENOMIC DNA]</scope>
    <source>
        <strain evidence="4 5">AGD 8-3</strain>
    </source>
</reference>
<evidence type="ECO:0000313" key="5">
    <source>
        <dbReference type="Proteomes" id="UP000063387"/>
    </source>
</evidence>
<protein>
    <recommendedName>
        <fullName evidence="3">VWFA domain-containing protein</fullName>
    </recommendedName>
</protein>
<dbReference type="AlphaFoldDB" id="A0A120JWC5"/>
<reference evidence="4 5" key="2">
    <citation type="submission" date="2016-02" db="EMBL/GenBank/DDBJ databases">
        <authorList>
            <person name="Wen L."/>
            <person name="He K."/>
            <person name="Yang H."/>
        </authorList>
    </citation>
    <scope>NUCLEOTIDE SEQUENCE [LARGE SCALE GENOMIC DNA]</scope>
    <source>
        <strain evidence="4 5">AGD 8-3</strain>
    </source>
</reference>
<keyword evidence="2" id="KW-0732">Signal</keyword>
<evidence type="ECO:0000313" key="4">
    <source>
        <dbReference type="EMBL" id="AMD01661.1"/>
    </source>
</evidence>
<keyword evidence="5" id="KW-1185">Reference proteome</keyword>
<dbReference type="KEGG" id="hco:LOKO_02601"/>
<evidence type="ECO:0000259" key="3">
    <source>
        <dbReference type="PROSITE" id="PS50234"/>
    </source>
</evidence>
<feature type="transmembrane region" description="Helical" evidence="1">
    <location>
        <begin position="586"/>
        <end position="604"/>
    </location>
</feature>
<feature type="domain" description="VWFA" evidence="3">
    <location>
        <begin position="35"/>
        <end position="220"/>
    </location>
</feature>
<dbReference type="PROSITE" id="PS50234">
    <property type="entry name" value="VWFA"/>
    <property type="match status" value="1"/>
</dbReference>
<keyword evidence="1" id="KW-0812">Transmembrane</keyword>
<dbReference type="CDD" id="cd00198">
    <property type="entry name" value="vWFA"/>
    <property type="match status" value="1"/>
</dbReference>
<keyword evidence="1" id="KW-0472">Membrane</keyword>
<sequence length="629" mass="69369">MGRVLHKSWLWLAVLLGPALLSGSLPAAPLEERPDVRVIIDVSGSMRHNDPEQLAAEALELLVALLPSGARAGVWTFGERVENPLPLGPVTSAWREQAMSLSPRLVEYQQFTDIESAIREAAAPETDGHRHLVLLTDGVIDLSPRLGAKPGIDDVSRRTLLESLGPRLTAGDVAIHAIAFSDEADLDLVERLSQQTGGLSAPVESPDALLGAFLNIFDRIFPSDRLPLTDDQFLVEPGLDGFTALLFRKAPDEAEGRERSPAVLIAPDGRRFTVEAPPDGATWRSESRYDLIQVPDPMPGQWRLEGGVNKDSRITIVSPLSLQTGGIPGTLYLGFDVPLEAWLTHDGEVLGQDALPAHLEMTAILHDDKGSTQSAVVLEQAADRFTGTLPAPALTGTAQLVIRAEGQGFRRQRIQAVNVLPAIAARHEAESDRVLLTAEHPLLNHDNTRLHGQLQGARLDAEPQAARRWLIGLPELDPGLSQPLLLRAEVTLDGETRELRLPRLVLFPHSETAIDQAAGPTVLSIERFHEELDLLPESSSPTSQSGGMDRFLSLVERLPLLAQSQWDDWRPILDRQLEAGRQDPRVWGLVLLVVVVLLLLGLTWRRQQRRQQRRRRRRFTTTRREEPHV</sequence>
<dbReference type="SUPFAM" id="SSF53300">
    <property type="entry name" value="vWA-like"/>
    <property type="match status" value="1"/>
</dbReference>
<dbReference type="Proteomes" id="UP000063387">
    <property type="component" value="Chromosome"/>
</dbReference>
<keyword evidence="1" id="KW-1133">Transmembrane helix</keyword>
<proteinExistence type="predicted"/>
<evidence type="ECO:0000256" key="1">
    <source>
        <dbReference type="SAM" id="Phobius"/>
    </source>
</evidence>
<dbReference type="OrthoDB" id="798937at2"/>
<dbReference type="RefSeq" id="WP_066449885.1">
    <property type="nucleotide sequence ID" value="NZ_CP014226.1"/>
</dbReference>
<name>A0A120JWC5_9GAMM</name>
<gene>
    <name evidence="4" type="ORF">LOKO_02601</name>
</gene>
<organism evidence="4 5">
    <name type="scientific">Halomonas chromatireducens</name>
    <dbReference type="NCBI Taxonomy" id="507626"/>
    <lineage>
        <taxon>Bacteria</taxon>
        <taxon>Pseudomonadati</taxon>
        <taxon>Pseudomonadota</taxon>
        <taxon>Gammaproteobacteria</taxon>
        <taxon>Oceanospirillales</taxon>
        <taxon>Halomonadaceae</taxon>
        <taxon>Halomonas</taxon>
    </lineage>
</organism>
<dbReference type="InterPro" id="IPR036465">
    <property type="entry name" value="vWFA_dom_sf"/>
</dbReference>
<dbReference type="Gene3D" id="3.40.50.410">
    <property type="entry name" value="von Willebrand factor, type A domain"/>
    <property type="match status" value="1"/>
</dbReference>
<dbReference type="PATRIC" id="fig|507626.3.peg.2604"/>
<dbReference type="Pfam" id="PF13519">
    <property type="entry name" value="VWA_2"/>
    <property type="match status" value="1"/>
</dbReference>
<evidence type="ECO:0000256" key="2">
    <source>
        <dbReference type="SAM" id="SignalP"/>
    </source>
</evidence>
<dbReference type="SMART" id="SM00327">
    <property type="entry name" value="VWA"/>
    <property type="match status" value="1"/>
</dbReference>
<dbReference type="EMBL" id="CP014226">
    <property type="protein sequence ID" value="AMD01661.1"/>
    <property type="molecule type" value="Genomic_DNA"/>
</dbReference>
<accession>A0A120JWC5</accession>